<evidence type="ECO:0000313" key="2">
    <source>
        <dbReference type="EMBL" id="KAK6736805.1"/>
    </source>
</evidence>
<gene>
    <name evidence="2" type="primary">Necator_chrII.g7270</name>
    <name evidence="2" type="ORF">RB195_019477</name>
</gene>
<reference evidence="2 3" key="1">
    <citation type="submission" date="2023-08" db="EMBL/GenBank/DDBJ databases">
        <title>A Necator americanus chromosomal reference genome.</title>
        <authorList>
            <person name="Ilik V."/>
            <person name="Petrzelkova K.J."/>
            <person name="Pardy F."/>
            <person name="Fuh T."/>
            <person name="Niatou-Singa F.S."/>
            <person name="Gouil Q."/>
            <person name="Baker L."/>
            <person name="Ritchie M.E."/>
            <person name="Jex A.R."/>
            <person name="Gazzola D."/>
            <person name="Li H."/>
            <person name="Toshio Fujiwara R."/>
            <person name="Zhan B."/>
            <person name="Aroian R.V."/>
            <person name="Pafco B."/>
            <person name="Schwarz E.M."/>
        </authorList>
    </citation>
    <scope>NUCLEOTIDE SEQUENCE [LARGE SCALE GENOMIC DNA]</scope>
    <source>
        <strain evidence="2 3">Aroian</strain>
        <tissue evidence="2">Whole animal</tissue>
    </source>
</reference>
<evidence type="ECO:0000256" key="1">
    <source>
        <dbReference type="SAM" id="MobiDB-lite"/>
    </source>
</evidence>
<keyword evidence="3" id="KW-1185">Reference proteome</keyword>
<organism evidence="2 3">
    <name type="scientific">Necator americanus</name>
    <name type="common">Human hookworm</name>
    <dbReference type="NCBI Taxonomy" id="51031"/>
    <lineage>
        <taxon>Eukaryota</taxon>
        <taxon>Metazoa</taxon>
        <taxon>Ecdysozoa</taxon>
        <taxon>Nematoda</taxon>
        <taxon>Chromadorea</taxon>
        <taxon>Rhabditida</taxon>
        <taxon>Rhabditina</taxon>
        <taxon>Rhabditomorpha</taxon>
        <taxon>Strongyloidea</taxon>
        <taxon>Ancylostomatidae</taxon>
        <taxon>Bunostominae</taxon>
        <taxon>Necator</taxon>
    </lineage>
</organism>
<comment type="caution">
    <text evidence="2">The sequence shown here is derived from an EMBL/GenBank/DDBJ whole genome shotgun (WGS) entry which is preliminary data.</text>
</comment>
<dbReference type="Proteomes" id="UP001303046">
    <property type="component" value="Unassembled WGS sequence"/>
</dbReference>
<feature type="region of interest" description="Disordered" evidence="1">
    <location>
        <begin position="1"/>
        <end position="51"/>
    </location>
</feature>
<sequence length="222" mass="23588">MPAPPLRDRSPRLATEMRRSRISEGGSPTGPRAEKACPPALSSGKSAMSGGSMQKTFHEAMRQRRTSLPANSLTFGKMQNVQSSNVSEARGLVVDMMANRDLPPNVVSCLRAVATLLNPHTPLSLHSFNDFGLPCVVENPYSGEQLIVSNTSKPRVSNITFSTVTSATGLPTIAAEPCRPRSSRITIVGLIISDDDNDDGSVLLIRTDERGGKGADSVCIAG</sequence>
<evidence type="ECO:0000313" key="3">
    <source>
        <dbReference type="Proteomes" id="UP001303046"/>
    </source>
</evidence>
<name>A0ABR1CG41_NECAM</name>
<protein>
    <submittedName>
        <fullName evidence="2">Uncharacterized protein</fullName>
    </submittedName>
</protein>
<feature type="compositionally biased region" description="Low complexity" evidence="1">
    <location>
        <begin position="42"/>
        <end position="51"/>
    </location>
</feature>
<accession>A0ABR1CG41</accession>
<feature type="compositionally biased region" description="Basic and acidic residues" evidence="1">
    <location>
        <begin position="1"/>
        <end position="22"/>
    </location>
</feature>
<proteinExistence type="predicted"/>
<dbReference type="EMBL" id="JAVFWL010000002">
    <property type="protein sequence ID" value="KAK6736805.1"/>
    <property type="molecule type" value="Genomic_DNA"/>
</dbReference>